<accession>A0A249PHD7</accession>
<dbReference type="InterPro" id="IPR001433">
    <property type="entry name" value="OxRdtase_FAD/NAD-bd"/>
</dbReference>
<sequence length="162" mass="17462">MLLLAGGVGIAPIMGLLREMVARRDRRPVRLAYAAGQPANFACLSEIDAAKTVLDLRVMLLSEEGAEDWPGLIGRLDRGRLAELLEGLAAKETVALICGPGPMVSSVSDTLLDLGMPMNNVVYERFDYGGGMSSRQDRRRSLQFAATGLTLALVLALFVVMR</sequence>
<dbReference type="PANTHER" id="PTHR47354">
    <property type="entry name" value="NADH OXIDOREDUCTASE HCR"/>
    <property type="match status" value="1"/>
</dbReference>
<reference evidence="3 4" key="1">
    <citation type="submission" date="2017-08" db="EMBL/GenBank/DDBJ databases">
        <title>Multipartite genome sequences of Sinorhizobium species nodulating soybeans.</title>
        <authorList>
            <person name="Tian C.F."/>
        </authorList>
    </citation>
    <scope>NUCLEOTIDE SEQUENCE [LARGE SCALE GENOMIC DNA]</scope>
    <source>
        <strain evidence="3 4">CCBAU 05684</strain>
        <plasmid evidence="4">psj05684b</plasmid>
    </source>
</reference>
<proteinExistence type="predicted"/>
<evidence type="ECO:0000313" key="4">
    <source>
        <dbReference type="Proteomes" id="UP000217211"/>
    </source>
</evidence>
<dbReference type="Proteomes" id="UP000217211">
    <property type="component" value="Plasmid pSJ05684b"/>
</dbReference>
<dbReference type="PANTHER" id="PTHR47354:SF5">
    <property type="entry name" value="PROTEIN RFBI"/>
    <property type="match status" value="1"/>
</dbReference>
<dbReference type="AlphaFoldDB" id="A0A249PHD7"/>
<evidence type="ECO:0000256" key="1">
    <source>
        <dbReference type="SAM" id="Phobius"/>
    </source>
</evidence>
<feature type="domain" description="Oxidoreductase FAD/NAD(P)-binding" evidence="2">
    <location>
        <begin position="3"/>
        <end position="108"/>
    </location>
</feature>
<keyword evidence="3" id="KW-0614">Plasmid</keyword>
<feature type="transmembrane region" description="Helical" evidence="1">
    <location>
        <begin position="142"/>
        <end position="161"/>
    </location>
</feature>
<dbReference type="InterPro" id="IPR039261">
    <property type="entry name" value="FNR_nucleotide-bd"/>
</dbReference>
<dbReference type="RefSeq" id="WP_050980067.1">
    <property type="nucleotide sequence ID" value="NZ_AJQT01000068.1"/>
</dbReference>
<keyword evidence="1" id="KW-1133">Transmembrane helix</keyword>
<keyword evidence="1" id="KW-0812">Transmembrane</keyword>
<dbReference type="Pfam" id="PF00175">
    <property type="entry name" value="NAD_binding_1"/>
    <property type="match status" value="1"/>
</dbReference>
<dbReference type="GO" id="GO:0016491">
    <property type="term" value="F:oxidoreductase activity"/>
    <property type="evidence" value="ECO:0007669"/>
    <property type="project" value="InterPro"/>
</dbReference>
<gene>
    <name evidence="3" type="ORF">SJ05684_b41650</name>
</gene>
<keyword evidence="4" id="KW-1185">Reference proteome</keyword>
<dbReference type="KEGG" id="esj:SJ05684_b41650"/>
<name>A0A249PHD7_9HYPH</name>
<geneLocation type="plasmid" evidence="4">
    <name>psj05684b</name>
</geneLocation>
<keyword evidence="1" id="KW-0472">Membrane</keyword>
<protein>
    <submittedName>
        <fullName evidence="3">Oxidoreductase FAD/NAD(P)-binding</fullName>
    </submittedName>
</protein>
<dbReference type="eggNOG" id="COG4097">
    <property type="taxonomic scope" value="Bacteria"/>
</dbReference>
<dbReference type="EMBL" id="CP023068">
    <property type="protein sequence ID" value="ASY65147.1"/>
    <property type="molecule type" value="Genomic_DNA"/>
</dbReference>
<dbReference type="CDD" id="cd00322">
    <property type="entry name" value="FNR_like"/>
    <property type="match status" value="1"/>
</dbReference>
<dbReference type="Gene3D" id="3.40.50.80">
    <property type="entry name" value="Nucleotide-binding domain of ferredoxin-NADP reductase (FNR) module"/>
    <property type="match status" value="1"/>
</dbReference>
<dbReference type="InterPro" id="IPR050415">
    <property type="entry name" value="MRET"/>
</dbReference>
<organism evidence="3 4">
    <name type="scientific">Sinorhizobium sojae CCBAU 05684</name>
    <dbReference type="NCBI Taxonomy" id="716928"/>
    <lineage>
        <taxon>Bacteria</taxon>
        <taxon>Pseudomonadati</taxon>
        <taxon>Pseudomonadota</taxon>
        <taxon>Alphaproteobacteria</taxon>
        <taxon>Hyphomicrobiales</taxon>
        <taxon>Rhizobiaceae</taxon>
        <taxon>Sinorhizobium/Ensifer group</taxon>
        <taxon>Sinorhizobium</taxon>
    </lineage>
</organism>
<evidence type="ECO:0000259" key="2">
    <source>
        <dbReference type="Pfam" id="PF00175"/>
    </source>
</evidence>
<evidence type="ECO:0000313" key="3">
    <source>
        <dbReference type="EMBL" id="ASY65147.1"/>
    </source>
</evidence>
<dbReference type="SUPFAM" id="SSF52343">
    <property type="entry name" value="Ferredoxin reductase-like, C-terminal NADP-linked domain"/>
    <property type="match status" value="1"/>
</dbReference>
<dbReference type="PRINTS" id="PR00410">
    <property type="entry name" value="PHEHYDRXLASE"/>
</dbReference>